<proteinExistence type="predicted"/>
<evidence type="ECO:0000256" key="2">
    <source>
        <dbReference type="SAM" id="Phobius"/>
    </source>
</evidence>
<dbReference type="InterPro" id="IPR007401">
    <property type="entry name" value="DUF454"/>
</dbReference>
<keyword evidence="1" id="KW-0997">Cell inner membrane</keyword>
<comment type="caution">
    <text evidence="3">The sequence shown here is derived from an EMBL/GenBank/DDBJ whole genome shotgun (WGS) entry which is preliminary data.</text>
</comment>
<evidence type="ECO:0000313" key="3">
    <source>
        <dbReference type="EMBL" id="MDB1126158.1"/>
    </source>
</evidence>
<dbReference type="PANTHER" id="PTHR35813:SF1">
    <property type="entry name" value="INNER MEMBRANE PROTEIN YBAN"/>
    <property type="match status" value="1"/>
</dbReference>
<evidence type="ECO:0000256" key="1">
    <source>
        <dbReference type="PIRNR" id="PIRNR016789"/>
    </source>
</evidence>
<keyword evidence="1" id="KW-1003">Cell membrane</keyword>
<accession>A0ABT4YX44</accession>
<dbReference type="Pfam" id="PF04304">
    <property type="entry name" value="DUF454"/>
    <property type="match status" value="1"/>
</dbReference>
<sequence>MLLLWFIKLKKWLLITVGWLATGLGFLGVFLPILPTVPFILLAMLCFSKSSPRFQIWLQNNQYLGSTVTRIKLNQGLTVREKQKILIYSWLSIVTTIVFLLERIELQVLLSIILVIETWFILRYKTCQSTDNASTSSSL</sequence>
<dbReference type="RefSeq" id="WP_272140980.1">
    <property type="nucleotide sequence ID" value="NZ_JAQLOI010000003.1"/>
</dbReference>
<dbReference type="PANTHER" id="PTHR35813">
    <property type="entry name" value="INNER MEMBRANE PROTEIN YBAN"/>
    <property type="match status" value="1"/>
</dbReference>
<gene>
    <name evidence="3" type="ORF">PGX00_21800</name>
</gene>
<reference evidence="3 4" key="1">
    <citation type="submission" date="2023-01" db="EMBL/GenBank/DDBJ databases">
        <title>Vibrio sp. KJ40-1 sp.nov, isolated from marine algae.</title>
        <authorList>
            <person name="Butt M."/>
            <person name="Kim J.M.J."/>
            <person name="Jeon C.O.C."/>
        </authorList>
    </citation>
    <scope>NUCLEOTIDE SEQUENCE [LARGE SCALE GENOMIC DNA]</scope>
    <source>
        <strain evidence="3 4">KJ40-1</strain>
    </source>
</reference>
<dbReference type="EMBL" id="JAQLOI010000003">
    <property type="protein sequence ID" value="MDB1126158.1"/>
    <property type="molecule type" value="Genomic_DNA"/>
</dbReference>
<evidence type="ECO:0000313" key="4">
    <source>
        <dbReference type="Proteomes" id="UP001210678"/>
    </source>
</evidence>
<protein>
    <recommendedName>
        <fullName evidence="1">Inner membrane protein</fullName>
    </recommendedName>
</protein>
<dbReference type="Proteomes" id="UP001210678">
    <property type="component" value="Unassembled WGS sequence"/>
</dbReference>
<comment type="subcellular location">
    <subcellularLocation>
        <location evidence="1">Cell inner membrane</location>
        <topology evidence="1">Multi-pass membrane protein</topology>
    </subcellularLocation>
</comment>
<keyword evidence="2" id="KW-1133">Transmembrane helix</keyword>
<name>A0ABT4YX44_9VIBR</name>
<keyword evidence="4" id="KW-1185">Reference proteome</keyword>
<dbReference type="PIRSF" id="PIRSF016789">
    <property type="entry name" value="DUF454"/>
    <property type="match status" value="1"/>
</dbReference>
<organism evidence="3 4">
    <name type="scientific">Vibrio algarum</name>
    <dbReference type="NCBI Taxonomy" id="3020714"/>
    <lineage>
        <taxon>Bacteria</taxon>
        <taxon>Pseudomonadati</taxon>
        <taxon>Pseudomonadota</taxon>
        <taxon>Gammaproteobacteria</taxon>
        <taxon>Vibrionales</taxon>
        <taxon>Vibrionaceae</taxon>
        <taxon>Vibrio</taxon>
    </lineage>
</organism>
<feature type="transmembrane region" description="Helical" evidence="2">
    <location>
        <begin position="12"/>
        <end position="45"/>
    </location>
</feature>
<keyword evidence="1 2" id="KW-0472">Membrane</keyword>
<keyword evidence="2" id="KW-0812">Transmembrane</keyword>